<evidence type="ECO:0000259" key="1">
    <source>
        <dbReference type="Pfam" id="PF09217"/>
    </source>
</evidence>
<dbReference type="InterPro" id="IPR023372">
    <property type="entry name" value="Rest_endonuc_II_EcoRII_N"/>
</dbReference>
<accession>A0A4S4FU45</accession>
<dbReference type="AlphaFoldDB" id="A0A4S4FU45"/>
<dbReference type="OrthoDB" id="9797574at2"/>
<protein>
    <recommendedName>
        <fullName evidence="1">Restriction endonuclease type II EcoRII N-terminal domain-containing protein</fullName>
    </recommendedName>
</protein>
<dbReference type="SUPFAM" id="SSF101936">
    <property type="entry name" value="DNA-binding pseudobarrel domain"/>
    <property type="match status" value="1"/>
</dbReference>
<evidence type="ECO:0000313" key="2">
    <source>
        <dbReference type="EMBL" id="THG34340.1"/>
    </source>
</evidence>
<proteinExistence type="predicted"/>
<dbReference type="RefSeq" id="WP_136424138.1">
    <property type="nucleotide sequence ID" value="NZ_SSSN01000005.1"/>
</dbReference>
<gene>
    <name evidence="2" type="ORF">E6C70_08645</name>
</gene>
<dbReference type="EMBL" id="SSSN01000005">
    <property type="protein sequence ID" value="THG34340.1"/>
    <property type="molecule type" value="Genomic_DNA"/>
</dbReference>
<keyword evidence="3" id="KW-1185">Reference proteome</keyword>
<sequence>MIDYYETLIKELSRNDVGETGGHQAGIVVPRVESALAFFPGLNPDEFNPRTSLRVVDTSTGNQLALNYIYYNGRLSGSSTRNEYRLTGLSRYLREAHAKAGDSLVFTKDDDGVYYLSLEPKEAVVTDAIQPKPSDGIVVLSGTWRSTKRGIRR</sequence>
<dbReference type="Proteomes" id="UP000307380">
    <property type="component" value="Unassembled WGS sequence"/>
</dbReference>
<reference evidence="2 3" key="1">
    <citation type="submission" date="2019-04" db="EMBL/GenBank/DDBJ databases">
        <authorList>
            <person name="Jiang L."/>
        </authorList>
    </citation>
    <scope>NUCLEOTIDE SEQUENCE [LARGE SCALE GENOMIC DNA]</scope>
    <source>
        <strain evidence="2 3">YIM 131861</strain>
    </source>
</reference>
<evidence type="ECO:0000313" key="3">
    <source>
        <dbReference type="Proteomes" id="UP000307380"/>
    </source>
</evidence>
<dbReference type="Gene3D" id="2.40.330.10">
    <property type="entry name" value="DNA-binding pseudobarrel domain"/>
    <property type="match status" value="1"/>
</dbReference>
<dbReference type="InterPro" id="IPR015300">
    <property type="entry name" value="DNA-bd_pseudobarrel_sf"/>
</dbReference>
<feature type="domain" description="Restriction endonuclease type II EcoRII N-terminal" evidence="1">
    <location>
        <begin position="8"/>
        <end position="90"/>
    </location>
</feature>
<comment type="caution">
    <text evidence="2">The sequence shown here is derived from an EMBL/GenBank/DDBJ whole genome shotgun (WGS) entry which is preliminary data.</text>
</comment>
<organism evidence="2 3">
    <name type="scientific">Orlajensenia flava</name>
    <dbReference type="NCBI Taxonomy" id="2565934"/>
    <lineage>
        <taxon>Bacteria</taxon>
        <taxon>Bacillati</taxon>
        <taxon>Actinomycetota</taxon>
        <taxon>Actinomycetes</taxon>
        <taxon>Micrococcales</taxon>
        <taxon>Microbacteriaceae</taxon>
        <taxon>Orlajensenia</taxon>
    </lineage>
</organism>
<dbReference type="Pfam" id="PF09217">
    <property type="entry name" value="EcoRII-N"/>
    <property type="match status" value="1"/>
</dbReference>
<name>A0A4S4FU45_9MICO</name>